<organism evidence="3 4">
    <name type="scientific">Streptomyces sodiiphilus</name>
    <dbReference type="NCBI Taxonomy" id="226217"/>
    <lineage>
        <taxon>Bacteria</taxon>
        <taxon>Bacillati</taxon>
        <taxon>Actinomycetota</taxon>
        <taxon>Actinomycetes</taxon>
        <taxon>Kitasatosporales</taxon>
        <taxon>Streptomycetaceae</taxon>
        <taxon>Streptomyces</taxon>
    </lineage>
</organism>
<dbReference type="InterPro" id="IPR013610">
    <property type="entry name" value="ArdC_N"/>
</dbReference>
<feature type="region of interest" description="Disordered" evidence="1">
    <location>
        <begin position="1"/>
        <end position="20"/>
    </location>
</feature>
<dbReference type="Pfam" id="PF08401">
    <property type="entry name" value="ArdcN"/>
    <property type="match status" value="1"/>
</dbReference>
<feature type="domain" description="N-terminal" evidence="2">
    <location>
        <begin position="67"/>
        <end position="108"/>
    </location>
</feature>
<name>A0ABN2PSG5_9ACTN</name>
<comment type="caution">
    <text evidence="3">The sequence shown here is derived from an EMBL/GenBank/DDBJ whole genome shotgun (WGS) entry which is preliminary data.</text>
</comment>
<dbReference type="Proteomes" id="UP001501303">
    <property type="component" value="Unassembled WGS sequence"/>
</dbReference>
<dbReference type="RefSeq" id="WP_344264868.1">
    <property type="nucleotide sequence ID" value="NZ_BAAAMJ010000054.1"/>
</dbReference>
<feature type="compositionally biased region" description="Pro residues" evidence="1">
    <location>
        <begin position="1"/>
        <end position="11"/>
    </location>
</feature>
<feature type="region of interest" description="Disordered" evidence="1">
    <location>
        <begin position="128"/>
        <end position="153"/>
    </location>
</feature>
<dbReference type="EMBL" id="BAAAMJ010000054">
    <property type="protein sequence ID" value="GAA1929532.1"/>
    <property type="molecule type" value="Genomic_DNA"/>
</dbReference>
<evidence type="ECO:0000313" key="3">
    <source>
        <dbReference type="EMBL" id="GAA1929532.1"/>
    </source>
</evidence>
<evidence type="ECO:0000256" key="1">
    <source>
        <dbReference type="SAM" id="MobiDB-lite"/>
    </source>
</evidence>
<proteinExistence type="predicted"/>
<protein>
    <recommendedName>
        <fullName evidence="2">N-terminal domain-containing protein</fullName>
    </recommendedName>
</protein>
<evidence type="ECO:0000259" key="2">
    <source>
        <dbReference type="Pfam" id="PF08401"/>
    </source>
</evidence>
<sequence>MPAAPVLPPKPVNRHISQEGRAEARKIRRRWMNDTADWAIRQFTDPEGWRRFLWTAAYHPTRPTVTNLALLAVQAPFEICRTYRQWQTEGRQVRKDEHGALIYTSVLKAEDDGPEKLRGFGCGSLFRYSQTDPADGADTDQQPPGPPHPRRPEELAEATRIHTPQTLHTGAQAIREALHALTSAAPDLSPAEAGSAAHLAALTLDTEPGAAPPLASPETDDPDAARDALRDAAQRVTDTGRAVAAQVAAIHHPPF</sequence>
<reference evidence="3 4" key="1">
    <citation type="journal article" date="2019" name="Int. J. Syst. Evol. Microbiol.">
        <title>The Global Catalogue of Microorganisms (GCM) 10K type strain sequencing project: providing services to taxonomists for standard genome sequencing and annotation.</title>
        <authorList>
            <consortium name="The Broad Institute Genomics Platform"/>
            <consortium name="The Broad Institute Genome Sequencing Center for Infectious Disease"/>
            <person name="Wu L."/>
            <person name="Ma J."/>
        </authorList>
    </citation>
    <scope>NUCLEOTIDE SEQUENCE [LARGE SCALE GENOMIC DNA]</scope>
    <source>
        <strain evidence="3 4">JCM 13581</strain>
    </source>
</reference>
<keyword evidence="4" id="KW-1185">Reference proteome</keyword>
<gene>
    <name evidence="3" type="ORF">GCM10009716_41490</name>
</gene>
<evidence type="ECO:0000313" key="4">
    <source>
        <dbReference type="Proteomes" id="UP001501303"/>
    </source>
</evidence>
<accession>A0ABN2PSG5</accession>